<organism evidence="3 4">
    <name type="scientific">Puccinia coronata f. sp. avenae</name>
    <dbReference type="NCBI Taxonomy" id="200324"/>
    <lineage>
        <taxon>Eukaryota</taxon>
        <taxon>Fungi</taxon>
        <taxon>Dikarya</taxon>
        <taxon>Basidiomycota</taxon>
        <taxon>Pucciniomycotina</taxon>
        <taxon>Pucciniomycetes</taxon>
        <taxon>Pucciniales</taxon>
        <taxon>Pucciniaceae</taxon>
        <taxon>Puccinia</taxon>
    </lineage>
</organism>
<feature type="compositionally biased region" description="Low complexity" evidence="1">
    <location>
        <begin position="239"/>
        <end position="254"/>
    </location>
</feature>
<accession>A0A2N5TUJ1</accession>
<evidence type="ECO:0000256" key="1">
    <source>
        <dbReference type="SAM" id="MobiDB-lite"/>
    </source>
</evidence>
<dbReference type="InterPro" id="IPR019481">
    <property type="entry name" value="TFIIIC_triple_barrel"/>
</dbReference>
<sequence length="277" mass="30209">MAERTTSTPRFPFPPPLGSRWQQVSEFPPSDPNEPDDEWTEEVEYVTFDFGHSHAPSPISSYSGFQVLGLNTPHPFLKIGDQVYRGEYESLVGTELIMRPVSAADNGKQTNQQRSGTEEQGEEGTEGQGGEEEDEEDGAAEEEDGGEGKVQKTSYEPLAHSRARIRWVPVTLTEAEGGAKESDSSSPEGAMGTDPKTKKRPGAGAGGRHWASHWTKFTPRTNRSKTKTVIQPNPGTLAPDCQPQPQSDPQSQLPQDPPPQPEPEPHSQPEPPPAPQP</sequence>
<protein>
    <recommendedName>
        <fullName evidence="2">Transcription factor TFIIIC triple barrel domain-containing protein</fullName>
    </recommendedName>
</protein>
<feature type="region of interest" description="Disordered" evidence="1">
    <location>
        <begin position="100"/>
        <end position="277"/>
    </location>
</feature>
<evidence type="ECO:0000313" key="4">
    <source>
        <dbReference type="Proteomes" id="UP000235392"/>
    </source>
</evidence>
<evidence type="ECO:0000313" key="3">
    <source>
        <dbReference type="EMBL" id="PLW29160.1"/>
    </source>
</evidence>
<gene>
    <name evidence="3" type="ORF">PCASD_10921</name>
</gene>
<dbReference type="Proteomes" id="UP000235392">
    <property type="component" value="Unassembled WGS sequence"/>
</dbReference>
<dbReference type="AlphaFoldDB" id="A0A2N5TUJ1"/>
<name>A0A2N5TUJ1_9BASI</name>
<feature type="region of interest" description="Disordered" evidence="1">
    <location>
        <begin position="1"/>
        <end position="39"/>
    </location>
</feature>
<comment type="caution">
    <text evidence="3">The sequence shown here is derived from an EMBL/GenBank/DDBJ whole genome shotgun (WGS) entry which is preliminary data.</text>
</comment>
<reference evidence="3 4" key="1">
    <citation type="submission" date="2017-11" db="EMBL/GenBank/DDBJ databases">
        <title>De novo assembly and phasing of dikaryotic genomes from two isolates of Puccinia coronata f. sp. avenae, the causal agent of oat crown rust.</title>
        <authorList>
            <person name="Miller M.E."/>
            <person name="Zhang Y."/>
            <person name="Omidvar V."/>
            <person name="Sperschneider J."/>
            <person name="Schwessinger B."/>
            <person name="Raley C."/>
            <person name="Palmer J.M."/>
            <person name="Garnica D."/>
            <person name="Upadhyaya N."/>
            <person name="Rathjen J."/>
            <person name="Taylor J.M."/>
            <person name="Park R.F."/>
            <person name="Dodds P.N."/>
            <person name="Hirsch C.D."/>
            <person name="Kianian S.F."/>
            <person name="Figueroa M."/>
        </authorList>
    </citation>
    <scope>NUCLEOTIDE SEQUENCE [LARGE SCALE GENOMIC DNA]</scope>
    <source>
        <strain evidence="3">12SD80</strain>
    </source>
</reference>
<dbReference type="GO" id="GO:0000127">
    <property type="term" value="C:transcription factor TFIIIC complex"/>
    <property type="evidence" value="ECO:0007669"/>
    <property type="project" value="TreeGrafter"/>
</dbReference>
<evidence type="ECO:0000259" key="2">
    <source>
        <dbReference type="Pfam" id="PF10419"/>
    </source>
</evidence>
<proteinExistence type="predicted"/>
<feature type="compositionally biased region" description="Low complexity" evidence="1">
    <location>
        <begin position="1"/>
        <end position="10"/>
    </location>
</feature>
<feature type="domain" description="Transcription factor TFIIIC triple barrel" evidence="2">
    <location>
        <begin position="41"/>
        <end position="172"/>
    </location>
</feature>
<dbReference type="GO" id="GO:0006383">
    <property type="term" value="P:transcription by RNA polymerase III"/>
    <property type="evidence" value="ECO:0007669"/>
    <property type="project" value="InterPro"/>
</dbReference>
<feature type="compositionally biased region" description="Acidic residues" evidence="1">
    <location>
        <begin position="119"/>
        <end position="145"/>
    </location>
</feature>
<dbReference type="Gene3D" id="2.60.40.4370">
    <property type="match status" value="1"/>
</dbReference>
<dbReference type="Pfam" id="PF10419">
    <property type="entry name" value="TFIIIC_sub6"/>
    <property type="match status" value="1"/>
</dbReference>
<dbReference type="InterPro" id="IPR042771">
    <property type="entry name" value="GTF3C6-like"/>
</dbReference>
<dbReference type="PANTHER" id="PTHR21860">
    <property type="entry name" value="TRANSCRIPTION INITIATION FACTOR IIIC TFIIIC , POLYPEPTIDE 6-RELATED"/>
    <property type="match status" value="1"/>
</dbReference>
<dbReference type="EMBL" id="PGCI01000340">
    <property type="protein sequence ID" value="PLW29160.1"/>
    <property type="molecule type" value="Genomic_DNA"/>
</dbReference>
<dbReference type="PANTHER" id="PTHR21860:SF2">
    <property type="entry name" value="GENERAL TRANSCRIPTION FACTOR 3C POLYPEPTIDE 6"/>
    <property type="match status" value="1"/>
</dbReference>
<feature type="compositionally biased region" description="Pro residues" evidence="1">
    <location>
        <begin position="255"/>
        <end position="277"/>
    </location>
</feature>